<dbReference type="SUPFAM" id="SSF54171">
    <property type="entry name" value="DNA-binding domain"/>
    <property type="match status" value="1"/>
</dbReference>
<name>A0A0D3IWJ2_EMIH1</name>
<dbReference type="Gene3D" id="3.30.890.10">
    <property type="entry name" value="Methyl-cpg-binding Protein 2, Chain A"/>
    <property type="match status" value="1"/>
</dbReference>
<feature type="domain" description="MBD" evidence="5">
    <location>
        <begin position="204"/>
        <end position="276"/>
    </location>
</feature>
<protein>
    <recommendedName>
        <fullName evidence="8">Bromo domain-containing protein</fullName>
    </recommendedName>
</protein>
<feature type="region of interest" description="Disordered" evidence="3">
    <location>
        <begin position="159"/>
        <end position="191"/>
    </location>
</feature>
<dbReference type="RefSeq" id="XP_005768056.1">
    <property type="nucleotide sequence ID" value="XM_005767999.1"/>
</dbReference>
<proteinExistence type="predicted"/>
<evidence type="ECO:0000256" key="1">
    <source>
        <dbReference type="ARBA" id="ARBA00023117"/>
    </source>
</evidence>
<dbReference type="EnsemblProtists" id="EOD15627">
    <property type="protein sequence ID" value="EOD15627"/>
    <property type="gene ID" value="EMIHUDRAFT_211170"/>
</dbReference>
<feature type="region of interest" description="Disordered" evidence="3">
    <location>
        <begin position="1"/>
        <end position="24"/>
    </location>
</feature>
<dbReference type="Pfam" id="PF01429">
    <property type="entry name" value="MBD"/>
    <property type="match status" value="1"/>
</dbReference>
<dbReference type="PANTHER" id="PTHR45926">
    <property type="entry name" value="OSJNBA0053K19.4 PROTEIN"/>
    <property type="match status" value="1"/>
</dbReference>
<dbReference type="InterPro" id="IPR001487">
    <property type="entry name" value="Bromodomain"/>
</dbReference>
<evidence type="ECO:0000259" key="4">
    <source>
        <dbReference type="PROSITE" id="PS50014"/>
    </source>
</evidence>
<feature type="domain" description="Bromo" evidence="4">
    <location>
        <begin position="70"/>
        <end position="134"/>
    </location>
</feature>
<evidence type="ECO:0000313" key="7">
    <source>
        <dbReference type="Proteomes" id="UP000013827"/>
    </source>
</evidence>
<dbReference type="Gene3D" id="1.20.920.10">
    <property type="entry name" value="Bromodomain-like"/>
    <property type="match status" value="1"/>
</dbReference>
<dbReference type="PaxDb" id="2903-EOD15627"/>
<reference evidence="7" key="1">
    <citation type="journal article" date="2013" name="Nature">
        <title>Pan genome of the phytoplankton Emiliania underpins its global distribution.</title>
        <authorList>
            <person name="Read B.A."/>
            <person name="Kegel J."/>
            <person name="Klute M.J."/>
            <person name="Kuo A."/>
            <person name="Lefebvre S.C."/>
            <person name="Maumus F."/>
            <person name="Mayer C."/>
            <person name="Miller J."/>
            <person name="Monier A."/>
            <person name="Salamov A."/>
            <person name="Young J."/>
            <person name="Aguilar M."/>
            <person name="Claverie J.M."/>
            <person name="Frickenhaus S."/>
            <person name="Gonzalez K."/>
            <person name="Herman E.K."/>
            <person name="Lin Y.C."/>
            <person name="Napier J."/>
            <person name="Ogata H."/>
            <person name="Sarno A.F."/>
            <person name="Shmutz J."/>
            <person name="Schroeder D."/>
            <person name="de Vargas C."/>
            <person name="Verret F."/>
            <person name="von Dassow P."/>
            <person name="Valentin K."/>
            <person name="Van de Peer Y."/>
            <person name="Wheeler G."/>
            <person name="Dacks J.B."/>
            <person name="Delwiche C.F."/>
            <person name="Dyhrman S.T."/>
            <person name="Glockner G."/>
            <person name="John U."/>
            <person name="Richards T."/>
            <person name="Worden A.Z."/>
            <person name="Zhang X."/>
            <person name="Grigoriev I.V."/>
            <person name="Allen A.E."/>
            <person name="Bidle K."/>
            <person name="Borodovsky M."/>
            <person name="Bowler C."/>
            <person name="Brownlee C."/>
            <person name="Cock J.M."/>
            <person name="Elias M."/>
            <person name="Gladyshev V.N."/>
            <person name="Groth M."/>
            <person name="Guda C."/>
            <person name="Hadaegh A."/>
            <person name="Iglesias-Rodriguez M.D."/>
            <person name="Jenkins J."/>
            <person name="Jones B.M."/>
            <person name="Lawson T."/>
            <person name="Leese F."/>
            <person name="Lindquist E."/>
            <person name="Lobanov A."/>
            <person name="Lomsadze A."/>
            <person name="Malik S.B."/>
            <person name="Marsh M.E."/>
            <person name="Mackinder L."/>
            <person name="Mock T."/>
            <person name="Mueller-Roeber B."/>
            <person name="Pagarete A."/>
            <person name="Parker M."/>
            <person name="Probert I."/>
            <person name="Quesneville H."/>
            <person name="Raines C."/>
            <person name="Rensing S.A."/>
            <person name="Riano-Pachon D.M."/>
            <person name="Richier S."/>
            <person name="Rokitta S."/>
            <person name="Shiraiwa Y."/>
            <person name="Soanes D.M."/>
            <person name="van der Giezen M."/>
            <person name="Wahlund T.M."/>
            <person name="Williams B."/>
            <person name="Wilson W."/>
            <person name="Wolfe G."/>
            <person name="Wurch L.L."/>
        </authorList>
    </citation>
    <scope>NUCLEOTIDE SEQUENCE</scope>
</reference>
<dbReference type="Proteomes" id="UP000013827">
    <property type="component" value="Unassembled WGS sequence"/>
</dbReference>
<dbReference type="GeneID" id="17261888"/>
<feature type="region of interest" description="Disordered" evidence="3">
    <location>
        <begin position="543"/>
        <end position="586"/>
    </location>
</feature>
<keyword evidence="1 2" id="KW-0103">Bromodomain</keyword>
<dbReference type="PRINTS" id="PR00503">
    <property type="entry name" value="BROMODOMAIN"/>
</dbReference>
<keyword evidence="7" id="KW-1185">Reference proteome</keyword>
<dbReference type="SUPFAM" id="SSF47370">
    <property type="entry name" value="Bromodomain"/>
    <property type="match status" value="1"/>
</dbReference>
<feature type="compositionally biased region" description="Basic residues" evidence="3">
    <location>
        <begin position="7"/>
        <end position="16"/>
    </location>
</feature>
<dbReference type="SMART" id="SM00391">
    <property type="entry name" value="MBD"/>
    <property type="match status" value="1"/>
</dbReference>
<evidence type="ECO:0000313" key="6">
    <source>
        <dbReference type="EnsemblProtists" id="EOD15627"/>
    </source>
</evidence>
<reference evidence="6" key="2">
    <citation type="submission" date="2024-10" db="UniProtKB">
        <authorList>
            <consortium name="EnsemblProtists"/>
        </authorList>
    </citation>
    <scope>IDENTIFICATION</scope>
</reference>
<feature type="compositionally biased region" description="Acidic residues" evidence="3">
    <location>
        <begin position="555"/>
        <end position="569"/>
    </location>
</feature>
<dbReference type="SMART" id="SM00297">
    <property type="entry name" value="BROMO"/>
    <property type="match status" value="1"/>
</dbReference>
<dbReference type="Pfam" id="PF00439">
    <property type="entry name" value="Bromodomain"/>
    <property type="match status" value="1"/>
</dbReference>
<feature type="compositionally biased region" description="Basic and acidic residues" evidence="3">
    <location>
        <begin position="301"/>
        <end position="324"/>
    </location>
</feature>
<dbReference type="PROSITE" id="PS00633">
    <property type="entry name" value="BROMODOMAIN_1"/>
    <property type="match status" value="1"/>
</dbReference>
<dbReference type="STRING" id="2903.R1C0N7"/>
<accession>A0A0D3IWJ2</accession>
<dbReference type="InterPro" id="IPR001739">
    <property type="entry name" value="Methyl_CpG_DNA-bd"/>
</dbReference>
<feature type="compositionally biased region" description="Pro residues" evidence="3">
    <location>
        <begin position="325"/>
        <end position="334"/>
    </location>
</feature>
<evidence type="ECO:0008006" key="8">
    <source>
        <dbReference type="Google" id="ProtNLM"/>
    </source>
</evidence>
<dbReference type="PROSITE" id="PS50982">
    <property type="entry name" value="MBD"/>
    <property type="match status" value="1"/>
</dbReference>
<evidence type="ECO:0000256" key="2">
    <source>
        <dbReference type="PROSITE-ProRule" id="PRU00035"/>
    </source>
</evidence>
<evidence type="ECO:0000256" key="3">
    <source>
        <dbReference type="SAM" id="MobiDB-lite"/>
    </source>
</evidence>
<dbReference type="InterPro" id="IPR036427">
    <property type="entry name" value="Bromodomain-like_sf"/>
</dbReference>
<dbReference type="InterPro" id="IPR016177">
    <property type="entry name" value="DNA-bd_dom_sf"/>
</dbReference>
<feature type="compositionally biased region" description="Basic and acidic residues" evidence="3">
    <location>
        <begin position="267"/>
        <end position="293"/>
    </location>
</feature>
<feature type="region of interest" description="Disordered" evidence="3">
    <location>
        <begin position="261"/>
        <end position="337"/>
    </location>
</feature>
<organism evidence="6 7">
    <name type="scientific">Emiliania huxleyi (strain CCMP1516)</name>
    <dbReference type="NCBI Taxonomy" id="280463"/>
    <lineage>
        <taxon>Eukaryota</taxon>
        <taxon>Haptista</taxon>
        <taxon>Haptophyta</taxon>
        <taxon>Prymnesiophyceae</taxon>
        <taxon>Isochrysidales</taxon>
        <taxon>Noelaerhabdaceae</taxon>
        <taxon>Emiliania</taxon>
    </lineage>
</organism>
<dbReference type="KEGG" id="ehx:EMIHUDRAFT_211170"/>
<dbReference type="InterPro" id="IPR018359">
    <property type="entry name" value="Bromodomain_CS"/>
</dbReference>
<sequence length="742" mass="80060">MSGLRVRTPKKARARPPAKDNYDEAIEEYEREQNPKAIKNRVRKAQKAAEQALVTGDKMARCGAALKLLGLRDDAYWFQEPVPVGEVPDYLDIVEEPMDFRTIAGRLAGGEYGDDALAFASDVRKVFTNAVKYNWSPDHPCNIAARAGLREFEQLFARANGNGSAPKPPPPSAQPHKKRHRDGGGGAAGSADRDRELIAGLGEYLVSCGGAEGLVDGWYTRTEVRKGGGTAGTFDTYFFTPAGKRFRSRAEIARFFQLEAAPAKSAKSQDAEERKALKSAEREAKKQQKEEAAAARQAQLDAERALRERYPVPDERLAEEEPHEPPLGPRPTPLPAGTGAVPASAVCDFLRALGPQLQLPSYSPSELAAALVESEGEPNPKLADLTQACTLALLQLVLTDKSLGEWWGVREAPNGPKAAFARASSDSKKVKWWEADAKPLLKVDLEAILASSEPTSRTRRWVAQLETVAPMRTNTGVPIRQALVAARAISSDGEVRRYLDRAISHWKGNAAGTTKFAALWLAAQVRRSRPQIFTAEGMAAVEAEEDGGVDTSLDTSEDVPPPEEEEDGASELAPSEPLSSGGDASALALPSACGGASQLEPAIRALLGQSPSLAHEVYSRLPPLQKLGLLRVLVDGACDSPHTAKAVDEAMARRRGVSEVAVSLEVQKRQEALACGGQAESDLAVELELQAANGIDSDGRDFSAADREWHRQRAADLEGIVARRDLIKHRRDTFGPARDAAQ</sequence>
<dbReference type="GO" id="GO:0003677">
    <property type="term" value="F:DNA binding"/>
    <property type="evidence" value="ECO:0007669"/>
    <property type="project" value="InterPro"/>
</dbReference>
<dbReference type="HOGENOM" id="CLU_316296_0_0_1"/>
<dbReference type="PROSITE" id="PS50014">
    <property type="entry name" value="BROMODOMAIN_2"/>
    <property type="match status" value="1"/>
</dbReference>
<evidence type="ECO:0000259" key="5">
    <source>
        <dbReference type="PROSITE" id="PS50982"/>
    </source>
</evidence>
<dbReference type="AlphaFoldDB" id="A0A0D3IWJ2"/>
<dbReference type="eggNOG" id="KOG0644">
    <property type="taxonomic scope" value="Eukaryota"/>
</dbReference>